<evidence type="ECO:0000313" key="4">
    <source>
        <dbReference type="Proteomes" id="UP000317990"/>
    </source>
</evidence>
<dbReference type="Pfam" id="PF02636">
    <property type="entry name" value="Methyltransf_28"/>
    <property type="match status" value="1"/>
</dbReference>
<dbReference type="InterPro" id="IPR038375">
    <property type="entry name" value="NDUFAF7_sf"/>
</dbReference>
<keyword evidence="1 3" id="KW-0489">Methyltransferase</keyword>
<organism evidence="3 4">
    <name type="scientific">Aphanocapsa feldmannii 277cV</name>
    <dbReference type="NCBI Taxonomy" id="2507553"/>
    <lineage>
        <taxon>Bacteria</taxon>
        <taxon>Bacillati</taxon>
        <taxon>Cyanobacteriota</taxon>
        <taxon>Cyanophyceae</taxon>
        <taxon>Oscillatoriophycideae</taxon>
        <taxon>Chroococcales</taxon>
        <taxon>Microcystaceae</taxon>
        <taxon>Aphanocapsa</taxon>
    </lineage>
</organism>
<dbReference type="PANTHER" id="PTHR12049">
    <property type="entry name" value="PROTEIN ARGININE METHYLTRANSFERASE NDUFAF7, MITOCHONDRIAL"/>
    <property type="match status" value="1"/>
</dbReference>
<dbReference type="PANTHER" id="PTHR12049:SF7">
    <property type="entry name" value="PROTEIN ARGININE METHYLTRANSFERASE NDUFAF7, MITOCHONDRIAL"/>
    <property type="match status" value="1"/>
</dbReference>
<evidence type="ECO:0000256" key="2">
    <source>
        <dbReference type="ARBA" id="ARBA00022679"/>
    </source>
</evidence>
<dbReference type="GO" id="GO:0035243">
    <property type="term" value="F:protein-arginine omega-N symmetric methyltransferase activity"/>
    <property type="evidence" value="ECO:0007669"/>
    <property type="project" value="TreeGrafter"/>
</dbReference>
<dbReference type="SUPFAM" id="SSF53335">
    <property type="entry name" value="S-adenosyl-L-methionine-dependent methyltransferases"/>
    <property type="match status" value="1"/>
</dbReference>
<comment type="caution">
    <text evidence="3">The sequence shown here is derived from an EMBL/GenBank/DDBJ whole genome shotgun (WGS) entry which is preliminary data.</text>
</comment>
<evidence type="ECO:0000313" key="3">
    <source>
        <dbReference type="EMBL" id="TGG93763.1"/>
    </source>
</evidence>
<proteinExistence type="predicted"/>
<protein>
    <submittedName>
        <fullName evidence="3">SAM-dependent methyltransferase</fullName>
    </submittedName>
</protein>
<name>A0A524RPM1_9CHRO</name>
<dbReference type="GO" id="GO:0032259">
    <property type="term" value="P:methylation"/>
    <property type="evidence" value="ECO:0007669"/>
    <property type="project" value="UniProtKB-KW"/>
</dbReference>
<dbReference type="Gene3D" id="3.40.50.12710">
    <property type="match status" value="1"/>
</dbReference>
<gene>
    <name evidence="3" type="ORF">ERJ67_03825</name>
</gene>
<reference evidence="3 4" key="1">
    <citation type="journal article" date="2019" name="mSystems">
        <title>Life at home and on the roam: Genomic adaptions reflect the dual lifestyle of an intracellular, facultative symbiont.</title>
        <authorList>
            <person name="Burgsdorf I."/>
        </authorList>
    </citation>
    <scope>NUCLEOTIDE SEQUENCE [LARGE SCALE GENOMIC DNA]</scope>
    <source>
        <strain evidence="3">277cV</strain>
    </source>
</reference>
<keyword evidence="2 3" id="KW-0808">Transferase</keyword>
<dbReference type="InterPro" id="IPR029063">
    <property type="entry name" value="SAM-dependent_MTases_sf"/>
</dbReference>
<accession>A0A524RPM1</accession>
<evidence type="ECO:0000256" key="1">
    <source>
        <dbReference type="ARBA" id="ARBA00022603"/>
    </source>
</evidence>
<dbReference type="InterPro" id="IPR003788">
    <property type="entry name" value="NDUFAF7"/>
</dbReference>
<dbReference type="EMBL" id="SRMO01000050">
    <property type="protein sequence ID" value="TGG93763.1"/>
    <property type="molecule type" value="Genomic_DNA"/>
</dbReference>
<dbReference type="Proteomes" id="UP000317990">
    <property type="component" value="Unassembled WGS sequence"/>
</dbReference>
<dbReference type="AlphaFoldDB" id="A0A524RPM1"/>
<sequence length="389" mass="41990">MSSPALPPWLVQRLREHGGRVDFATYMAWVLHDADHGAYGSGHLQIGPAGDFTTSTSLGPCFIDGLLPQILQALDCLAVAHSGPLSVVEWGPGEGHGAAQLAAALLEARPSLRERLELVLVEPNPGLARRQAERLAAARLPWRHASTETLQRAPVVGLHLANEVLDALPVRRLCRRDAVLRWLDVALCGCGNDLSLAWAEGKPLTTAELDALRSLGSDPLSPAYGEGWTTEWNAAAGDWLTNAAGCLVSGWLWLIDYALEARRYFSPRRASGTLMTYYRQQAGSDPFARPGQSDLTAHLCLELIIRQARAAGYEPLGQVRQGEGLLALGLAGRLAALSAPDGPDLAERLRRREAMLRLVDPAGLGDFRWILLGLRAPAMEPAMFAAPQP</sequence>